<dbReference type="InterPro" id="IPR033948">
    <property type="entry name" value="ETF_beta_N"/>
</dbReference>
<sequence>MAELRALVAVKRVIDFAVKIRVKPDRTGVVTDGVKHSMNPFCEIAVEEAVRLKEKKLVKEIIAVSCGPAQCQETIRTALAMGADRGIHVEVPAAEADRLGPLQVARVLAKLAEKEKVDLVLLGKQAIDDDCNQTGQMTAGFLDWPQVRLEWGASVEDQAWGLRARPPLSLQEGGRHKAGRKEECTAGAPGLTGAFMCSLRTSPAVPQPRQAHLCLRAFALAVPSAWNTVPSHCLMACHFLLQVSAQNHLFREAFLAHPPYEIVMPFHTPHS</sequence>
<keyword evidence="7" id="KW-1185">Reference proteome</keyword>
<dbReference type="InterPro" id="IPR014730">
    <property type="entry name" value="ETF_a/b_N"/>
</dbReference>
<name>A0A9L0J3Y5_EQUAS</name>
<dbReference type="SMART" id="SM00893">
    <property type="entry name" value="ETF"/>
    <property type="match status" value="1"/>
</dbReference>
<evidence type="ECO:0000313" key="6">
    <source>
        <dbReference type="Ensembl" id="ENSEASP00005044732.1"/>
    </source>
</evidence>
<dbReference type="Proteomes" id="UP000694387">
    <property type="component" value="Chromosome 26"/>
</dbReference>
<comment type="similarity">
    <text evidence="2">Belongs to the ETF beta-subunit/FixA family.</text>
</comment>
<reference evidence="6 7" key="1">
    <citation type="journal article" date="2020" name="Nat. Commun.">
        <title>Donkey genomes provide new insights into domestication and selection for coat color.</title>
        <authorList>
            <person name="Wang"/>
            <person name="C."/>
            <person name="Li"/>
            <person name="H."/>
            <person name="Guo"/>
            <person name="Y."/>
            <person name="Huang"/>
            <person name="J."/>
            <person name="Sun"/>
            <person name="Y."/>
            <person name="Min"/>
            <person name="J."/>
            <person name="Wang"/>
            <person name="J."/>
            <person name="Fang"/>
            <person name="X."/>
            <person name="Zhao"/>
            <person name="Z."/>
            <person name="Wang"/>
            <person name="S."/>
            <person name="Zhang"/>
            <person name="Y."/>
            <person name="Liu"/>
            <person name="Q."/>
            <person name="Jiang"/>
            <person name="Q."/>
            <person name="Wang"/>
            <person name="X."/>
            <person name="Guo"/>
            <person name="Y."/>
            <person name="Yang"/>
            <person name="C."/>
            <person name="Wang"/>
            <person name="Y."/>
            <person name="Tian"/>
            <person name="F."/>
            <person name="Zhuang"/>
            <person name="G."/>
            <person name="Fan"/>
            <person name="Y."/>
            <person name="Gao"/>
            <person name="Q."/>
            <person name="Li"/>
            <person name="Y."/>
            <person name="Ju"/>
            <person name="Z."/>
            <person name="Li"/>
            <person name="J."/>
            <person name="Li"/>
            <person name="R."/>
            <person name="Hou"/>
            <person name="M."/>
            <person name="Yang"/>
            <person name="G."/>
            <person name="Liu"/>
            <person name="G."/>
            <person name="Liu"/>
            <person name="W."/>
            <person name="Guo"/>
            <person name="J."/>
            <person name="Pan"/>
            <person name="S."/>
            <person name="Fan"/>
            <person name="G."/>
            <person name="Zhang"/>
            <person name="W."/>
            <person name="Zhang"/>
            <person name="R."/>
            <person name="Yu"/>
            <person name="J."/>
            <person name="Zhang"/>
            <person name="X."/>
            <person name="Yin"/>
            <person name="Q."/>
            <person name="Ji"/>
            <person name="C."/>
            <person name="Jin"/>
            <person name="Y."/>
            <person name="Yue"/>
            <person name="G."/>
            <person name="Liu"/>
            <person name="M."/>
            <person name="Xu"/>
            <person name="J."/>
            <person name="Liu"/>
            <person name="S."/>
            <person name="Jordana"/>
            <person name="J."/>
            <person name="Noce"/>
            <person name="A."/>
            <person name="Amills"/>
            <person name="M."/>
            <person name="Wu"/>
            <person name="D.D."/>
            <person name="Li"/>
            <person name="S."/>
            <person name="Zhou"/>
            <person name="X. and Zhong"/>
            <person name="J."/>
        </authorList>
    </citation>
    <scope>NUCLEOTIDE SEQUENCE [LARGE SCALE GENOMIC DNA]</scope>
</reference>
<evidence type="ECO:0000313" key="7">
    <source>
        <dbReference type="Proteomes" id="UP000694387"/>
    </source>
</evidence>
<dbReference type="GO" id="GO:0009055">
    <property type="term" value="F:electron transfer activity"/>
    <property type="evidence" value="ECO:0007669"/>
    <property type="project" value="Ensembl"/>
</dbReference>
<reference evidence="6" key="3">
    <citation type="submission" date="2025-09" db="UniProtKB">
        <authorList>
            <consortium name="Ensembl"/>
        </authorList>
    </citation>
    <scope>IDENTIFICATION</scope>
</reference>
<feature type="domain" description="Electron transfer flavoprotein alpha/beta-subunit N-terminal" evidence="5">
    <location>
        <begin position="26"/>
        <end position="203"/>
    </location>
</feature>
<evidence type="ECO:0000256" key="2">
    <source>
        <dbReference type="ARBA" id="ARBA00007557"/>
    </source>
</evidence>
<dbReference type="Gene3D" id="3.40.50.620">
    <property type="entry name" value="HUPs"/>
    <property type="match status" value="1"/>
</dbReference>
<keyword evidence="4" id="KW-0249">Electron transport</keyword>
<dbReference type="GO" id="GO:0033539">
    <property type="term" value="P:fatty acid beta-oxidation using acyl-CoA dehydrogenase"/>
    <property type="evidence" value="ECO:0007669"/>
    <property type="project" value="Ensembl"/>
</dbReference>
<evidence type="ECO:0000256" key="1">
    <source>
        <dbReference type="ARBA" id="ARBA00004305"/>
    </source>
</evidence>
<reference evidence="6" key="2">
    <citation type="submission" date="2025-08" db="UniProtKB">
        <authorList>
            <consortium name="Ensembl"/>
        </authorList>
    </citation>
    <scope>IDENTIFICATION</scope>
</reference>
<dbReference type="PANTHER" id="PTHR21294:SF8">
    <property type="entry name" value="ELECTRON TRANSFER FLAVOPROTEIN SUBUNIT BETA"/>
    <property type="match status" value="1"/>
</dbReference>
<dbReference type="Ensembl" id="ENSEAST00005071198.1">
    <property type="protein sequence ID" value="ENSEASP00005044732.1"/>
    <property type="gene ID" value="ENSEASG00005024440.1"/>
</dbReference>
<gene>
    <name evidence="6" type="primary">ETFB</name>
</gene>
<protein>
    <submittedName>
        <fullName evidence="6">Electron transfer flavoprotein subunit beta</fullName>
    </submittedName>
</protein>
<accession>A0A9L0J3Y5</accession>
<organism evidence="6 7">
    <name type="scientific">Equus asinus</name>
    <name type="common">Donkey</name>
    <name type="synonym">Equus africanus asinus</name>
    <dbReference type="NCBI Taxonomy" id="9793"/>
    <lineage>
        <taxon>Eukaryota</taxon>
        <taxon>Metazoa</taxon>
        <taxon>Chordata</taxon>
        <taxon>Craniata</taxon>
        <taxon>Vertebrata</taxon>
        <taxon>Euteleostomi</taxon>
        <taxon>Mammalia</taxon>
        <taxon>Eutheria</taxon>
        <taxon>Laurasiatheria</taxon>
        <taxon>Perissodactyla</taxon>
        <taxon>Equidae</taxon>
        <taxon>Equus</taxon>
    </lineage>
</organism>
<dbReference type="InterPro" id="IPR014729">
    <property type="entry name" value="Rossmann-like_a/b/a_fold"/>
</dbReference>
<dbReference type="InterPro" id="IPR012255">
    <property type="entry name" value="ETF_b"/>
</dbReference>
<dbReference type="AlphaFoldDB" id="A0A9L0J3Y5"/>
<evidence type="ECO:0000259" key="5">
    <source>
        <dbReference type="SMART" id="SM00893"/>
    </source>
</evidence>
<dbReference type="GeneTree" id="ENSGT00390000009936"/>
<dbReference type="GO" id="GO:0045251">
    <property type="term" value="C:electron transfer flavoprotein complex"/>
    <property type="evidence" value="ECO:0007669"/>
    <property type="project" value="Ensembl"/>
</dbReference>
<proteinExistence type="inferred from homology"/>
<dbReference type="CDD" id="cd01714">
    <property type="entry name" value="ETF_beta"/>
    <property type="match status" value="1"/>
</dbReference>
<dbReference type="SUPFAM" id="SSF52402">
    <property type="entry name" value="Adenine nucleotide alpha hydrolases-like"/>
    <property type="match status" value="1"/>
</dbReference>
<comment type="subcellular location">
    <subcellularLocation>
        <location evidence="1">Mitochondrion matrix</location>
    </subcellularLocation>
</comment>
<dbReference type="GO" id="GO:0022904">
    <property type="term" value="P:respiratory electron transport chain"/>
    <property type="evidence" value="ECO:0007669"/>
    <property type="project" value="Ensembl"/>
</dbReference>
<dbReference type="PANTHER" id="PTHR21294">
    <property type="entry name" value="ELECTRON TRANSFER FLAVOPROTEIN BETA-SUBUNIT"/>
    <property type="match status" value="1"/>
</dbReference>
<dbReference type="GO" id="GO:0009063">
    <property type="term" value="P:amino acid catabolic process"/>
    <property type="evidence" value="ECO:0007669"/>
    <property type="project" value="Ensembl"/>
</dbReference>
<dbReference type="GO" id="GO:0005759">
    <property type="term" value="C:mitochondrial matrix"/>
    <property type="evidence" value="ECO:0007669"/>
    <property type="project" value="UniProtKB-SubCell"/>
</dbReference>
<evidence type="ECO:0000256" key="4">
    <source>
        <dbReference type="ARBA" id="ARBA00022982"/>
    </source>
</evidence>
<evidence type="ECO:0000256" key="3">
    <source>
        <dbReference type="ARBA" id="ARBA00022448"/>
    </source>
</evidence>
<dbReference type="Pfam" id="PF01012">
    <property type="entry name" value="ETF"/>
    <property type="match status" value="1"/>
</dbReference>
<keyword evidence="3" id="KW-0813">Transport</keyword>